<dbReference type="CDD" id="cd22281">
    <property type="entry name" value="AcrllA4"/>
    <property type="match status" value="1"/>
</dbReference>
<dbReference type="InterPro" id="IPR056215">
    <property type="entry name" value="AcrIIA4-like"/>
</dbReference>
<dbReference type="Pfam" id="PF24304">
    <property type="entry name" value="AcrIIA4"/>
    <property type="match status" value="1"/>
</dbReference>
<organism evidence="1">
    <name type="scientific">Listeria phage LP-032</name>
    <dbReference type="NCBI Taxonomy" id="1173746"/>
    <lineage>
        <taxon>Viruses</taxon>
        <taxon>Duplodnaviria</taxon>
        <taxon>Heunggongvirae</taxon>
        <taxon>Uroviricota</taxon>
        <taxon>Caudoviricetes</taxon>
        <taxon>Homburgvirus</taxon>
        <taxon>Homburgvirus LP26</taxon>
    </lineage>
</organism>
<reference evidence="1" key="1">
    <citation type="journal article" date="2014" name="Appl. Environ. Microbiol.">
        <title>Comparative genomic and morphological analysis of Listeria phages isolated from farm environments.</title>
        <authorList>
            <person name="Denes T."/>
            <person name="Vongkamjan K."/>
            <person name="Ackermann H.W."/>
            <person name="Moreno Switt A.I."/>
            <person name="Wiedmann M."/>
            <person name="den Bakker H.C."/>
        </authorList>
    </citation>
    <scope>NUCLEOTIDE SEQUENCE</scope>
</reference>
<sequence>MLKMNELRSLEMSINAKKYDTRLESGNGVLNIGFGDGEDYPVCSSSRYSLKESFIECFKDGWSGTYRDEKELMEDMQEIAQELILEELTDIFEYYEFNTDEIDTDLFKGFTFDVDSDLEDSMALMKAINATKYFEARSSSWYASFEVSYIG</sequence>
<protein>
    <submittedName>
        <fullName evidence="1">Uncharacterized protein</fullName>
    </submittedName>
</protein>
<dbReference type="NCBIfam" id="NF033946">
    <property type="entry name" value="AcrIIA4_fam"/>
    <property type="match status" value="1"/>
</dbReference>
<name>A0A059T6F5_9CAUD</name>
<accession>A0A059T6F5</accession>
<dbReference type="EMBL" id="KJ094026">
    <property type="protein sequence ID" value="AHL18959.1"/>
    <property type="molecule type" value="Genomic_DNA"/>
</dbReference>
<gene>
    <name evidence="1" type="ORF">LP032_110</name>
</gene>
<evidence type="ECO:0000313" key="1">
    <source>
        <dbReference type="EMBL" id="AHL18959.1"/>
    </source>
</evidence>
<proteinExistence type="predicted"/>